<dbReference type="PANTHER" id="PTHR38011">
    <property type="entry name" value="DIHYDROFOLATE REDUCTASE FAMILY PROTEIN (AFU_ORTHOLOGUE AFUA_8G06820)"/>
    <property type="match status" value="1"/>
</dbReference>
<keyword evidence="3" id="KW-0560">Oxidoreductase</keyword>
<dbReference type="OrthoDB" id="9800865at2"/>
<evidence type="ECO:0000256" key="2">
    <source>
        <dbReference type="ARBA" id="ARBA00022857"/>
    </source>
</evidence>
<evidence type="ECO:0000313" key="6">
    <source>
        <dbReference type="Proteomes" id="UP000249890"/>
    </source>
</evidence>
<dbReference type="InterPro" id="IPR050765">
    <property type="entry name" value="Riboflavin_Biosynth_HTPR"/>
</dbReference>
<protein>
    <submittedName>
        <fullName evidence="5">5-amino-6-(5-phosphoribosylamino)uracil reductase</fullName>
    </submittedName>
</protein>
<dbReference type="EMBL" id="CP021780">
    <property type="protein sequence ID" value="ASA19778.1"/>
    <property type="molecule type" value="Genomic_DNA"/>
</dbReference>
<evidence type="ECO:0000259" key="4">
    <source>
        <dbReference type="Pfam" id="PF01872"/>
    </source>
</evidence>
<comment type="pathway">
    <text evidence="1">Cofactor biosynthesis; riboflavin biosynthesis.</text>
</comment>
<dbReference type="Pfam" id="PF01872">
    <property type="entry name" value="RibD_C"/>
    <property type="match status" value="1"/>
</dbReference>
<accession>A0A2Z2KMB6</accession>
<feature type="domain" description="Bacterial bifunctional deaminase-reductase C-terminal" evidence="4">
    <location>
        <begin position="13"/>
        <end position="234"/>
    </location>
</feature>
<dbReference type="SUPFAM" id="SSF53597">
    <property type="entry name" value="Dihydrofolate reductase-like"/>
    <property type="match status" value="1"/>
</dbReference>
<keyword evidence="2" id="KW-0521">NADP</keyword>
<dbReference type="AlphaFoldDB" id="A0A2Z2KMB6"/>
<proteinExistence type="predicted"/>
<reference evidence="5 6" key="1">
    <citation type="submission" date="2017-06" db="EMBL/GenBank/DDBJ databases">
        <title>Complete genome sequence of Paenibacillus donghaensis KCTC 13049T isolated from East Sea sediment, South Korea.</title>
        <authorList>
            <person name="Jung B.K."/>
            <person name="Hong S.-J."/>
            <person name="Shin J.-H."/>
        </authorList>
    </citation>
    <scope>NUCLEOTIDE SEQUENCE [LARGE SCALE GENOMIC DNA]</scope>
    <source>
        <strain evidence="5 6">KCTC 13049</strain>
    </source>
</reference>
<dbReference type="GO" id="GO:0008703">
    <property type="term" value="F:5-amino-6-(5-phosphoribosylamino)uracil reductase activity"/>
    <property type="evidence" value="ECO:0007669"/>
    <property type="project" value="InterPro"/>
</dbReference>
<dbReference type="GO" id="GO:0009231">
    <property type="term" value="P:riboflavin biosynthetic process"/>
    <property type="evidence" value="ECO:0007669"/>
    <property type="project" value="InterPro"/>
</dbReference>
<dbReference type="Gene3D" id="3.40.430.10">
    <property type="entry name" value="Dihydrofolate Reductase, subunit A"/>
    <property type="match status" value="1"/>
</dbReference>
<dbReference type="Proteomes" id="UP000249890">
    <property type="component" value="Chromosome"/>
</dbReference>
<evidence type="ECO:0000313" key="5">
    <source>
        <dbReference type="EMBL" id="ASA19778.1"/>
    </source>
</evidence>
<dbReference type="InterPro" id="IPR002734">
    <property type="entry name" value="RibDG_C"/>
</dbReference>
<keyword evidence="6" id="KW-1185">Reference proteome</keyword>
<organism evidence="5 6">
    <name type="scientific">Paenibacillus donghaensis</name>
    <dbReference type="NCBI Taxonomy" id="414771"/>
    <lineage>
        <taxon>Bacteria</taxon>
        <taxon>Bacillati</taxon>
        <taxon>Bacillota</taxon>
        <taxon>Bacilli</taxon>
        <taxon>Bacillales</taxon>
        <taxon>Paenibacillaceae</taxon>
        <taxon>Paenibacillus</taxon>
    </lineage>
</organism>
<sequence>MSNQTNSKTVNRPYIVCHMMTSLNGKITGPFMQLPETRIVDEEYERTNETYHPHAWLCGRVTMEENFTRGHKPELDENVPIYSRTDYVAKPNAEMYIVSVDPSGKLGWTQNYVDYMSRPRAHIIEVLTNKVTDAYITYLRKYEISYIFAGEDSLNCTLAAEKLKSLFDIEVLMLSGGGFINWSFLQEDIVDELSIVMIPVTDGETDTVTLFEKADYLPSKAPVAFSLKSVEATEGDGVWLRYIVKN</sequence>
<evidence type="ECO:0000256" key="3">
    <source>
        <dbReference type="ARBA" id="ARBA00023002"/>
    </source>
</evidence>
<evidence type="ECO:0000256" key="1">
    <source>
        <dbReference type="ARBA" id="ARBA00005104"/>
    </source>
</evidence>
<dbReference type="InterPro" id="IPR024072">
    <property type="entry name" value="DHFR-like_dom_sf"/>
</dbReference>
<dbReference type="PANTHER" id="PTHR38011:SF7">
    <property type="entry name" value="2,5-DIAMINO-6-RIBOSYLAMINO-4(3H)-PYRIMIDINONE 5'-PHOSPHATE REDUCTASE"/>
    <property type="match status" value="1"/>
</dbReference>
<gene>
    <name evidence="5" type="ORF">B9T62_02515</name>
</gene>
<name>A0A2Z2KMB6_9BACL</name>
<dbReference type="KEGG" id="pdh:B9T62_02515"/>